<evidence type="ECO:0000256" key="6">
    <source>
        <dbReference type="SAM" id="Phobius"/>
    </source>
</evidence>
<accession>A0AAD9L8I5</accession>
<organism evidence="8 9">
    <name type="scientific">Papiliotrema laurentii</name>
    <name type="common">Cryptococcus laurentii</name>
    <dbReference type="NCBI Taxonomy" id="5418"/>
    <lineage>
        <taxon>Eukaryota</taxon>
        <taxon>Fungi</taxon>
        <taxon>Dikarya</taxon>
        <taxon>Basidiomycota</taxon>
        <taxon>Agaricomycotina</taxon>
        <taxon>Tremellomycetes</taxon>
        <taxon>Tremellales</taxon>
        <taxon>Rhynchogastremaceae</taxon>
        <taxon>Papiliotrema</taxon>
    </lineage>
</organism>
<feature type="chain" id="PRO_5041914969" description="Mid2 domain-containing protein" evidence="7">
    <location>
        <begin position="19"/>
        <end position="427"/>
    </location>
</feature>
<proteinExistence type="predicted"/>
<evidence type="ECO:0000256" key="7">
    <source>
        <dbReference type="SAM" id="SignalP"/>
    </source>
</evidence>
<evidence type="ECO:0000313" key="8">
    <source>
        <dbReference type="EMBL" id="KAK1927185.1"/>
    </source>
</evidence>
<reference evidence="8" key="1">
    <citation type="submission" date="2023-02" db="EMBL/GenBank/DDBJ databases">
        <title>Identification and recombinant expression of a fungal hydrolase from Papiliotrema laurentii that hydrolyzes apple cutin and clears colloidal polyester polyurethane.</title>
        <authorList>
            <consortium name="DOE Joint Genome Institute"/>
            <person name="Roman V.A."/>
            <person name="Bojanowski C."/>
            <person name="Crable B.R."/>
            <person name="Wagner D.N."/>
            <person name="Hung C.S."/>
            <person name="Nadeau L.J."/>
            <person name="Schratz L."/>
            <person name="Haridas S."/>
            <person name="Pangilinan J."/>
            <person name="Lipzen A."/>
            <person name="Na H."/>
            <person name="Yan M."/>
            <person name="Ng V."/>
            <person name="Grigoriev I.V."/>
            <person name="Spatafora J.W."/>
            <person name="Barlow D."/>
            <person name="Biffinger J."/>
            <person name="Kelley-Loughnane N."/>
            <person name="Varaljay V.A."/>
            <person name="Crookes-Goodson W.J."/>
        </authorList>
    </citation>
    <scope>NUCLEOTIDE SEQUENCE</scope>
    <source>
        <strain evidence="8">5307AH</strain>
    </source>
</reference>
<evidence type="ECO:0000256" key="4">
    <source>
        <dbReference type="ARBA" id="ARBA00023136"/>
    </source>
</evidence>
<dbReference type="Proteomes" id="UP001182556">
    <property type="component" value="Unassembled WGS sequence"/>
</dbReference>
<comment type="caution">
    <text evidence="8">The sequence shown here is derived from an EMBL/GenBank/DDBJ whole genome shotgun (WGS) entry which is preliminary data.</text>
</comment>
<keyword evidence="7" id="KW-0732">Signal</keyword>
<dbReference type="PANTHER" id="PTHR15549">
    <property type="entry name" value="PAIRED IMMUNOGLOBULIN-LIKE TYPE 2 RECEPTOR"/>
    <property type="match status" value="1"/>
</dbReference>
<evidence type="ECO:0008006" key="10">
    <source>
        <dbReference type="Google" id="ProtNLM"/>
    </source>
</evidence>
<protein>
    <recommendedName>
        <fullName evidence="10">Mid2 domain-containing protein</fullName>
    </recommendedName>
</protein>
<dbReference type="PANTHER" id="PTHR15549:SF30">
    <property type="entry name" value="MID2 DOMAIN-CONTAINING PROTEIN"/>
    <property type="match status" value="1"/>
</dbReference>
<sequence length="427" mass="43873">MRLSTLPIPLVLSSVALAHFPLGARPGHHDQVARRNEARYPPLVGRQTTADDNGSGNNLLGGLLGETEDTTSTTTGTSTRTTTSITSTTSTTTSSSKTTTTTSQSASPTSTSSTSSITHSVSDIISASVSNSTSSVTSTSSSASASASSSSSIISSSSASSVSQSSAPSVMTITEDGGSVKVITKVLTATPSASSNASSSAEAGKKSDTGDLSTGAIIGISVGVGAVVLTLIAFAIWRMRRRGRDDDDIIRWPELNRHGDSDTHHALPARQTGQHGFETGLERSLSNSSSIYASTHVPPTSAHSHGTAPMPLNGSNFGAASSLEDYDYSEKSVPPVPTLPPLEGFDGSHHSGGYVGTGYDVEDDYTNMPPPVQLQQTSSVHAYGGYDSEDDGGNTGYPPRQPSAGAYDHGQMSMAHGNGPASYHHGH</sequence>
<dbReference type="GO" id="GO:0016020">
    <property type="term" value="C:membrane"/>
    <property type="evidence" value="ECO:0007669"/>
    <property type="project" value="UniProtKB-SubCell"/>
</dbReference>
<feature type="compositionally biased region" description="Low complexity" evidence="5">
    <location>
        <begin position="70"/>
        <end position="117"/>
    </location>
</feature>
<feature type="signal peptide" evidence="7">
    <location>
        <begin position="1"/>
        <end position="18"/>
    </location>
</feature>
<feature type="region of interest" description="Disordered" evidence="5">
    <location>
        <begin position="382"/>
        <end position="427"/>
    </location>
</feature>
<evidence type="ECO:0000256" key="5">
    <source>
        <dbReference type="SAM" id="MobiDB-lite"/>
    </source>
</evidence>
<evidence type="ECO:0000256" key="3">
    <source>
        <dbReference type="ARBA" id="ARBA00022989"/>
    </source>
</evidence>
<gene>
    <name evidence="8" type="ORF">DB88DRAFT_16672</name>
</gene>
<feature type="transmembrane region" description="Helical" evidence="6">
    <location>
        <begin position="216"/>
        <end position="237"/>
    </location>
</feature>
<dbReference type="EMBL" id="JAODAN010000001">
    <property type="protein sequence ID" value="KAK1927185.1"/>
    <property type="molecule type" value="Genomic_DNA"/>
</dbReference>
<comment type="subcellular location">
    <subcellularLocation>
        <location evidence="1">Membrane</location>
        <topology evidence="1">Single-pass membrane protein</topology>
    </subcellularLocation>
</comment>
<dbReference type="InterPro" id="IPR051694">
    <property type="entry name" value="Immunoregulatory_rcpt-like"/>
</dbReference>
<feature type="region of interest" description="Disordered" evidence="5">
    <location>
        <begin position="38"/>
        <end position="117"/>
    </location>
</feature>
<feature type="compositionally biased region" description="Polar residues" evidence="5">
    <location>
        <begin position="291"/>
        <end position="304"/>
    </location>
</feature>
<name>A0AAD9L8I5_PAPLA</name>
<feature type="region of interest" description="Disordered" evidence="5">
    <location>
        <begin position="291"/>
        <end position="355"/>
    </location>
</feature>
<keyword evidence="3 6" id="KW-1133">Transmembrane helix</keyword>
<evidence type="ECO:0000313" key="9">
    <source>
        <dbReference type="Proteomes" id="UP001182556"/>
    </source>
</evidence>
<dbReference type="GO" id="GO:0071944">
    <property type="term" value="C:cell periphery"/>
    <property type="evidence" value="ECO:0007669"/>
    <property type="project" value="UniProtKB-ARBA"/>
</dbReference>
<keyword evidence="2 6" id="KW-0812">Transmembrane</keyword>
<keyword evidence="9" id="KW-1185">Reference proteome</keyword>
<keyword evidence="4 6" id="KW-0472">Membrane</keyword>
<evidence type="ECO:0000256" key="2">
    <source>
        <dbReference type="ARBA" id="ARBA00022692"/>
    </source>
</evidence>
<evidence type="ECO:0000256" key="1">
    <source>
        <dbReference type="ARBA" id="ARBA00004167"/>
    </source>
</evidence>
<dbReference type="AlphaFoldDB" id="A0AAD9L8I5"/>